<keyword evidence="1" id="KW-0812">Transmembrane</keyword>
<feature type="transmembrane region" description="Helical" evidence="1">
    <location>
        <begin position="20"/>
        <end position="37"/>
    </location>
</feature>
<gene>
    <name evidence="2" type="ORF">FF38_00067</name>
</gene>
<feature type="transmembrane region" description="Helical" evidence="1">
    <location>
        <begin position="458"/>
        <end position="476"/>
    </location>
</feature>
<keyword evidence="1" id="KW-1133">Transmembrane helix</keyword>
<protein>
    <recommendedName>
        <fullName evidence="4">Beta-1,4-glucuronyltransferase 1</fullName>
    </recommendedName>
</protein>
<dbReference type="PANTHER" id="PTHR47412:SF1">
    <property type="entry name" value="FI01434P-RELATED"/>
    <property type="match status" value="1"/>
</dbReference>
<dbReference type="OMA" id="MGCGESI"/>
<keyword evidence="3" id="KW-1185">Reference proteome</keyword>
<evidence type="ECO:0000313" key="2">
    <source>
        <dbReference type="EMBL" id="KNC24560.1"/>
    </source>
</evidence>
<evidence type="ECO:0000256" key="1">
    <source>
        <dbReference type="SAM" id="Phobius"/>
    </source>
</evidence>
<organism evidence="2 3">
    <name type="scientific">Lucilia cuprina</name>
    <name type="common">Green bottle fly</name>
    <name type="synonym">Australian sheep blowfly</name>
    <dbReference type="NCBI Taxonomy" id="7375"/>
    <lineage>
        <taxon>Eukaryota</taxon>
        <taxon>Metazoa</taxon>
        <taxon>Ecdysozoa</taxon>
        <taxon>Arthropoda</taxon>
        <taxon>Hexapoda</taxon>
        <taxon>Insecta</taxon>
        <taxon>Pterygota</taxon>
        <taxon>Neoptera</taxon>
        <taxon>Endopterygota</taxon>
        <taxon>Diptera</taxon>
        <taxon>Brachycera</taxon>
        <taxon>Muscomorpha</taxon>
        <taxon>Oestroidea</taxon>
        <taxon>Calliphoridae</taxon>
        <taxon>Luciliinae</taxon>
        <taxon>Lucilia</taxon>
    </lineage>
</organism>
<evidence type="ECO:0008006" key="4">
    <source>
        <dbReference type="Google" id="ProtNLM"/>
    </source>
</evidence>
<dbReference type="PANTHER" id="PTHR47412">
    <property type="entry name" value="FI01434P-RELATED"/>
    <property type="match status" value="1"/>
</dbReference>
<evidence type="ECO:0000313" key="3">
    <source>
        <dbReference type="Proteomes" id="UP000037069"/>
    </source>
</evidence>
<sequence length="900" mass="105026">MSARRISQTQMRSLLRRKHLEIISIITLIVLFYVAFLQTHQSSRINYIPAPAASIQFQQHKSQEVLTLDKTDIEVVGPTSAQPIITELPLKTKVKNILKCLDIPLRMEKLQYGQYWLIKNYIRGRRSIEMGCGESITYTTNGDYTFMENLPTVVKRWSGPVSFAIYAPGDDYDATMDSILYVLNCLPESELIRDYATFHIYFPKDHLPTFIAKDEDEALQWPYDCELPAPYLNVNHSTMYKTIKNLTYPINVGRNIARKTANTYFILACDIELYPSLGLVDKFLEMVVNNSTAVLEGDKPKVFVLPIFEVQKNATLPDNKEELKEMLKTSMAVPFHKFVCSNCHLVPNQKEWVKANDSEILEIFSVGKRYDKFIYWEPFYISDNKEPIFDERVTWEGQSNKRIQNYAMCLIDYEYHVLHPAFLVHAPGIKRFKLKSNQTQTRMKYKMSVRQMRKHSNIISFITLIALFCIILMLSYQKSKNNYTTASINPQHQSPDKTDIKVTYQATNKTTNIELPLKIKLKNILNCLDAPLRMEMLEYGEYWLIKNYIRGQRSMEMGCGESITYTTHGDYTFMQHLPRVLKRWSGPVSFALYAPGYDYTATMDSILHVLNCLPESEMINDYVTFHIYFPKNHLPSFIAKNEDEIFEWAYDCGPQAPYLNVNRSKIYRAKKNLTYPINVGRNIARKAANTYYIFACDIELYPSLGLVDKFLEMVGNNQTAFVVEDKRKVFVLPVFEVQKNATLPDNKIELKRMLNTTMAVPFHKYICLNCHLIPKHKEWLEANYSETLEVFTVGKRYDKFKYWEPFYISDNNEPIFDERVTWEGKSDKRIQNYAMCLMDYEYHVLHPAFLVHAPGIKMPKAKSNETERSIKYIKEMNGIIHFTIIPEYEVLYGQNKECHV</sequence>
<dbReference type="EMBL" id="JRES01001211">
    <property type="protein sequence ID" value="KNC24560.1"/>
    <property type="molecule type" value="Genomic_DNA"/>
</dbReference>
<name>A0A0L0BX22_LUCCU</name>
<reference evidence="2 3" key="1">
    <citation type="journal article" date="2015" name="Nat. Commun.">
        <title>Lucilia cuprina genome unlocks parasitic fly biology to underpin future interventions.</title>
        <authorList>
            <person name="Anstead C.A."/>
            <person name="Korhonen P.K."/>
            <person name="Young N.D."/>
            <person name="Hall R.S."/>
            <person name="Jex A.R."/>
            <person name="Murali S.C."/>
            <person name="Hughes D.S."/>
            <person name="Lee S.F."/>
            <person name="Perry T."/>
            <person name="Stroehlein A.J."/>
            <person name="Ansell B.R."/>
            <person name="Breugelmans B."/>
            <person name="Hofmann A."/>
            <person name="Qu J."/>
            <person name="Dugan S."/>
            <person name="Lee S.L."/>
            <person name="Chao H."/>
            <person name="Dinh H."/>
            <person name="Han Y."/>
            <person name="Doddapaneni H.V."/>
            <person name="Worley K.C."/>
            <person name="Muzny D.M."/>
            <person name="Ioannidis P."/>
            <person name="Waterhouse R.M."/>
            <person name="Zdobnov E.M."/>
            <person name="James P.J."/>
            <person name="Bagnall N.H."/>
            <person name="Kotze A.C."/>
            <person name="Gibbs R.A."/>
            <person name="Richards S."/>
            <person name="Batterham P."/>
            <person name="Gasser R.B."/>
        </authorList>
    </citation>
    <scope>NUCLEOTIDE SEQUENCE [LARGE SCALE GENOMIC DNA]</scope>
    <source>
        <strain evidence="2 3">LS</strain>
        <tissue evidence="2">Full body</tissue>
    </source>
</reference>
<dbReference type="Proteomes" id="UP000037069">
    <property type="component" value="Unassembled WGS sequence"/>
</dbReference>
<proteinExistence type="predicted"/>
<dbReference type="AlphaFoldDB" id="A0A0L0BX22"/>
<dbReference type="Pfam" id="PF13896">
    <property type="entry name" value="Glyco_transf_49"/>
    <property type="match status" value="2"/>
</dbReference>
<dbReference type="STRING" id="7375.A0A0L0BX22"/>
<comment type="caution">
    <text evidence="2">The sequence shown here is derived from an EMBL/GenBank/DDBJ whole genome shotgun (WGS) entry which is preliminary data.</text>
</comment>
<dbReference type="OrthoDB" id="9974378at2759"/>
<keyword evidence="1" id="KW-0472">Membrane</keyword>
<accession>A0A0L0BX22</accession>